<feature type="domain" description="Glycosyltransferase 2-like" evidence="3">
    <location>
        <begin position="175"/>
        <end position="359"/>
    </location>
</feature>
<gene>
    <name evidence="4" type="ORF">OSB1V03_LOCUS17369</name>
</gene>
<feature type="transmembrane region" description="Helical" evidence="2">
    <location>
        <begin position="21"/>
        <end position="39"/>
    </location>
</feature>
<dbReference type="GO" id="GO:0005794">
    <property type="term" value="C:Golgi apparatus"/>
    <property type="evidence" value="ECO:0007669"/>
    <property type="project" value="TreeGrafter"/>
</dbReference>
<keyword evidence="5" id="KW-1185">Reference proteome</keyword>
<evidence type="ECO:0000313" key="5">
    <source>
        <dbReference type="Proteomes" id="UP000759131"/>
    </source>
</evidence>
<dbReference type="PANTHER" id="PTHR11675">
    <property type="entry name" value="N-ACETYLGALACTOSAMINYLTRANSFERASE"/>
    <property type="match status" value="1"/>
</dbReference>
<dbReference type="AlphaFoldDB" id="A0A7R9LB54"/>
<dbReference type="Proteomes" id="UP000759131">
    <property type="component" value="Unassembled WGS sequence"/>
</dbReference>
<dbReference type="EMBL" id="OC875355">
    <property type="protein sequence ID" value="CAD7638398.1"/>
    <property type="molecule type" value="Genomic_DNA"/>
</dbReference>
<dbReference type="GO" id="GO:0006493">
    <property type="term" value="P:protein O-linked glycosylation"/>
    <property type="evidence" value="ECO:0007669"/>
    <property type="project" value="TreeGrafter"/>
</dbReference>
<keyword evidence="1" id="KW-1015">Disulfide bond</keyword>
<dbReference type="InterPro" id="IPR001173">
    <property type="entry name" value="Glyco_trans_2-like"/>
</dbReference>
<evidence type="ECO:0000259" key="3">
    <source>
        <dbReference type="Pfam" id="PF00535"/>
    </source>
</evidence>
<sequence>MSVLRLSLYRIRRNRMVIIRAVAAFFSMAAIFLLLSRTIKTGHQSDSQSHSLEDAAKSISSLLPFESHNELLVETHPRSDNDGHDSRGSASVAMSPNDWRLYQRLNPVQKGWGERGVAVHLDNDKDKALAKEQFKSGAFDVFISDRISPNRTLQDARPYECSKVDYPSDGLGSATIVIIYTNEIWSALIRTIWSVWNRTPDRLLNEIILVDDFSDKPELRAPLDKYLRYYFGDRVRVIRLDKREGLIRARLIGARRARGSAIVFLDSHCEVTTGWLEPLLARIADDRRNVICPVIDVISDKTLEYFAGNPYYFQVGGFTWSGHFTWIDIPEDAARKAPTRAVVSPTMAGGLFAIDRQYFFEIGSYDERMEIWGGENLELSFRVWQCGGRLEIHPCSHVGHIFRDYHPYSFQGKDT</sequence>
<feature type="non-terminal residue" evidence="4">
    <location>
        <position position="415"/>
    </location>
</feature>
<dbReference type="EMBL" id="CAJPIZ010020780">
    <property type="protein sequence ID" value="CAG2117416.1"/>
    <property type="molecule type" value="Genomic_DNA"/>
</dbReference>
<evidence type="ECO:0000256" key="2">
    <source>
        <dbReference type="SAM" id="Phobius"/>
    </source>
</evidence>
<dbReference type="Pfam" id="PF00535">
    <property type="entry name" value="Glycos_transf_2"/>
    <property type="match status" value="1"/>
</dbReference>
<evidence type="ECO:0000256" key="1">
    <source>
        <dbReference type="ARBA" id="ARBA00023157"/>
    </source>
</evidence>
<dbReference type="OrthoDB" id="416652at2759"/>
<keyword evidence="2" id="KW-0812">Transmembrane</keyword>
<dbReference type="InterPro" id="IPR029044">
    <property type="entry name" value="Nucleotide-diphossugar_trans"/>
</dbReference>
<name>A0A7R9LB54_9ACAR</name>
<dbReference type="PANTHER" id="PTHR11675:SF43">
    <property type="entry name" value="POLYPEPTIDE N-ACETYLGALACTOSAMINYLTRANSFERASE 1"/>
    <property type="match status" value="1"/>
</dbReference>
<evidence type="ECO:0000313" key="4">
    <source>
        <dbReference type="EMBL" id="CAD7638398.1"/>
    </source>
</evidence>
<protein>
    <recommendedName>
        <fullName evidence="3">Glycosyltransferase 2-like domain-containing protein</fullName>
    </recommendedName>
</protein>
<dbReference type="SUPFAM" id="SSF53448">
    <property type="entry name" value="Nucleotide-diphospho-sugar transferases"/>
    <property type="match status" value="1"/>
</dbReference>
<accession>A0A7R9LB54</accession>
<keyword evidence="2" id="KW-1133">Transmembrane helix</keyword>
<reference evidence="4" key="1">
    <citation type="submission" date="2020-11" db="EMBL/GenBank/DDBJ databases">
        <authorList>
            <person name="Tran Van P."/>
        </authorList>
    </citation>
    <scope>NUCLEOTIDE SEQUENCE</scope>
</reference>
<organism evidence="4">
    <name type="scientific">Medioppia subpectinata</name>
    <dbReference type="NCBI Taxonomy" id="1979941"/>
    <lineage>
        <taxon>Eukaryota</taxon>
        <taxon>Metazoa</taxon>
        <taxon>Ecdysozoa</taxon>
        <taxon>Arthropoda</taxon>
        <taxon>Chelicerata</taxon>
        <taxon>Arachnida</taxon>
        <taxon>Acari</taxon>
        <taxon>Acariformes</taxon>
        <taxon>Sarcoptiformes</taxon>
        <taxon>Oribatida</taxon>
        <taxon>Brachypylina</taxon>
        <taxon>Oppioidea</taxon>
        <taxon>Oppiidae</taxon>
        <taxon>Medioppia</taxon>
    </lineage>
</organism>
<proteinExistence type="predicted"/>
<dbReference type="GO" id="GO:0004653">
    <property type="term" value="F:polypeptide N-acetylgalactosaminyltransferase activity"/>
    <property type="evidence" value="ECO:0007669"/>
    <property type="project" value="TreeGrafter"/>
</dbReference>
<keyword evidence="2" id="KW-0472">Membrane</keyword>
<dbReference type="Gene3D" id="3.90.550.10">
    <property type="entry name" value="Spore Coat Polysaccharide Biosynthesis Protein SpsA, Chain A"/>
    <property type="match status" value="1"/>
</dbReference>